<dbReference type="InterPro" id="IPR056599">
    <property type="entry name" value="AAA_lid_fung"/>
</dbReference>
<dbReference type="InterPro" id="IPR054289">
    <property type="entry name" value="DUF7025"/>
</dbReference>
<organism evidence="3 4">
    <name type="scientific">Septoria linicola</name>
    <dbReference type="NCBI Taxonomy" id="215465"/>
    <lineage>
        <taxon>Eukaryota</taxon>
        <taxon>Fungi</taxon>
        <taxon>Dikarya</taxon>
        <taxon>Ascomycota</taxon>
        <taxon>Pezizomycotina</taxon>
        <taxon>Dothideomycetes</taxon>
        <taxon>Dothideomycetidae</taxon>
        <taxon>Mycosphaerellales</taxon>
        <taxon>Mycosphaerellaceae</taxon>
        <taxon>Septoria</taxon>
    </lineage>
</organism>
<dbReference type="InterPro" id="IPR027417">
    <property type="entry name" value="P-loop_NTPase"/>
</dbReference>
<evidence type="ECO:0000256" key="1">
    <source>
        <dbReference type="SAM" id="MobiDB-lite"/>
    </source>
</evidence>
<name>A0A9Q9AND4_9PEZI</name>
<feature type="region of interest" description="Disordered" evidence="1">
    <location>
        <begin position="592"/>
        <end position="627"/>
    </location>
</feature>
<feature type="compositionally biased region" description="Basic residues" evidence="1">
    <location>
        <begin position="196"/>
        <end position="206"/>
    </location>
</feature>
<feature type="compositionally biased region" description="Basic residues" evidence="1">
    <location>
        <begin position="148"/>
        <end position="169"/>
    </location>
</feature>
<feature type="compositionally biased region" description="Acidic residues" evidence="1">
    <location>
        <begin position="175"/>
        <end position="185"/>
    </location>
</feature>
<feature type="compositionally biased region" description="Acidic residues" evidence="1">
    <location>
        <begin position="127"/>
        <end position="136"/>
    </location>
</feature>
<feature type="compositionally biased region" description="Basic residues" evidence="1">
    <location>
        <begin position="90"/>
        <end position="116"/>
    </location>
</feature>
<dbReference type="Gene3D" id="3.40.50.300">
    <property type="entry name" value="P-loop containing nucleotide triphosphate hydrolases"/>
    <property type="match status" value="1"/>
</dbReference>
<feature type="compositionally biased region" description="Basic and acidic residues" evidence="1">
    <location>
        <begin position="56"/>
        <end position="73"/>
    </location>
</feature>
<evidence type="ECO:0000313" key="3">
    <source>
        <dbReference type="EMBL" id="USW49600.1"/>
    </source>
</evidence>
<sequence>MSKQPATDTSYNPPNTSTSSVGDTSPVPTPASTPSDSPQRTTAPPIIALRSGLTGKMDDIIKDDAAGTDRQDPEEPATTQAADEHVKTTTPKKKAKCVKPKHKRKSKSKKNSRPKKPSRDDSSSDSSSEDDSDSDSSSDSSSEEELRKKKAAKAKKLKQANRKRRKSKSKKQESDSDSEESDSEASDSSSDNETARRRKKTKKTKKAAVDTDTDDAATDDEDDLAALQLQVQELNVKIHELRTTPKSPKSAFKRRRSSVKSTSSTKRKSRKADALDYKRVDQLWDSTIHNYKLKESAEDEEGEFAEYAFLVRRRFDWENKYQNTVIDIKSKQLRAALAEVMKECKSVSLEAEEPTVDPNLLFLYLEDLRTYYKKTLKSRMKSERKKKAVKKLEQQRATCKLLVHFIDEDYADTKKTLYPLLAAGNITFDLLWALFTPNDIAITSCYGAWDEPRCFKVDYAMKYSSMTRGEWYCIEGKYMEYDGKGFGYGEFEVDVDSFKGPRKITSLSAYPMKYHKDPAGVKKQIIARGEKFVNMEGMQYRSHKGLAFMKKKKAVLKININGRVIIDPATFRRVNPNYPISLIKPKEADDLFSDSDDDDCSCCDDDSDKEDAFGGDEKLDNDDFGGGDKDKPRFKYKWTEDAQGEPQFVAVEVDESGEPIRSQELEKVEKRTYTQEQLLLTSPVVLGFAFSEKLWLEFSLSGVNDIAWNDDAYGSLVLPDDKKTTVRALVESHKYHPAKAIDDVIQGKGKGLVFVLHGPPGTGKTLTAESISELLRCPLYIVSAGELGTDPARLEQELQKILDIAHSWGALLLLDEADVFLEKREVHDIHRNALVSIFLRLLEYFQGILFLTTNRVETFDDAFQSRIHVALRYDELTNKARKEIWKNFIERVRKQGEIHEKSDNKDVVGAEKFSEEDFIALSRHRLNGRQIKNMARTAQALAINEGQKLSMGHIKRVLDVAETFDRDLKGGVGYLDAMRSYT</sequence>
<evidence type="ECO:0000313" key="4">
    <source>
        <dbReference type="Proteomes" id="UP001056384"/>
    </source>
</evidence>
<protein>
    <submittedName>
        <fullName evidence="3">AAA+ ATPase domain, ATPase, AAA-type, core</fullName>
    </submittedName>
</protein>
<feature type="domain" description="AAA+ ATPase" evidence="2">
    <location>
        <begin position="750"/>
        <end position="874"/>
    </location>
</feature>
<dbReference type="Pfam" id="PF00004">
    <property type="entry name" value="AAA"/>
    <property type="match status" value="1"/>
</dbReference>
<feature type="compositionally biased region" description="Acidic residues" evidence="1">
    <location>
        <begin position="592"/>
        <end position="609"/>
    </location>
</feature>
<dbReference type="GO" id="GO:0005524">
    <property type="term" value="F:ATP binding"/>
    <property type="evidence" value="ECO:0007669"/>
    <property type="project" value="InterPro"/>
</dbReference>
<dbReference type="Pfam" id="PF22942">
    <property type="entry name" value="DUF7025"/>
    <property type="match status" value="1"/>
</dbReference>
<dbReference type="InterPro" id="IPR003593">
    <property type="entry name" value="AAA+_ATPase"/>
</dbReference>
<dbReference type="PANTHER" id="PTHR46411:SF1">
    <property type="entry name" value="FAMILY ATPASE, PUTATIVE (AFU_ORTHOLOGUE AFUA_7G05752)-RELATED"/>
    <property type="match status" value="1"/>
</dbReference>
<dbReference type="GO" id="GO:0016887">
    <property type="term" value="F:ATP hydrolysis activity"/>
    <property type="evidence" value="ECO:0007669"/>
    <property type="project" value="InterPro"/>
</dbReference>
<dbReference type="Proteomes" id="UP001056384">
    <property type="component" value="Chromosome 2"/>
</dbReference>
<proteinExistence type="predicted"/>
<reference evidence="3" key="1">
    <citation type="submission" date="2022-06" db="EMBL/GenBank/DDBJ databases">
        <title>Complete genome sequences of two strains of the flax pathogen Septoria linicola.</title>
        <authorList>
            <person name="Lapalu N."/>
            <person name="Simon A."/>
            <person name="Demenou B."/>
            <person name="Paumier D."/>
            <person name="Guillot M.-P."/>
            <person name="Gout L."/>
            <person name="Valade R."/>
        </authorList>
    </citation>
    <scope>NUCLEOTIDE SEQUENCE</scope>
    <source>
        <strain evidence="3">SE15195</strain>
    </source>
</reference>
<gene>
    <name evidence="3" type="ORF">Slin15195_G029190</name>
</gene>
<dbReference type="SMART" id="SM00382">
    <property type="entry name" value="AAA"/>
    <property type="match status" value="1"/>
</dbReference>
<keyword evidence="4" id="KW-1185">Reference proteome</keyword>
<dbReference type="SUPFAM" id="SSF52540">
    <property type="entry name" value="P-loop containing nucleoside triphosphate hydrolases"/>
    <property type="match status" value="1"/>
</dbReference>
<dbReference type="PANTHER" id="PTHR46411">
    <property type="entry name" value="FAMILY ATPASE, PUTATIVE-RELATED"/>
    <property type="match status" value="1"/>
</dbReference>
<evidence type="ECO:0000259" key="2">
    <source>
        <dbReference type="SMART" id="SM00382"/>
    </source>
</evidence>
<feature type="compositionally biased region" description="Low complexity" evidence="1">
    <location>
        <begin position="7"/>
        <end position="38"/>
    </location>
</feature>
<dbReference type="EMBL" id="CP099419">
    <property type="protein sequence ID" value="USW49600.1"/>
    <property type="molecule type" value="Genomic_DNA"/>
</dbReference>
<feature type="region of interest" description="Disordered" evidence="1">
    <location>
        <begin position="1"/>
        <end position="219"/>
    </location>
</feature>
<feature type="region of interest" description="Disordered" evidence="1">
    <location>
        <begin position="239"/>
        <end position="273"/>
    </location>
</feature>
<dbReference type="OrthoDB" id="10042665at2759"/>
<dbReference type="InterPro" id="IPR003959">
    <property type="entry name" value="ATPase_AAA_core"/>
</dbReference>
<dbReference type="AlphaFoldDB" id="A0A9Q9AND4"/>
<dbReference type="Pfam" id="PF23232">
    <property type="entry name" value="AAA_lid_13"/>
    <property type="match status" value="1"/>
</dbReference>
<dbReference type="CDD" id="cd19481">
    <property type="entry name" value="RecA-like_protease"/>
    <property type="match status" value="1"/>
</dbReference>
<accession>A0A9Q9AND4</accession>